<dbReference type="EMBL" id="CP005080">
    <property type="protein sequence ID" value="AGK80419.1"/>
    <property type="molecule type" value="Genomic_DNA"/>
</dbReference>
<dbReference type="AlphaFoldDB" id="N0CZN3"/>
<organism evidence="2 3">
    <name type="scientific">Streptomyces microflavus DSM 40593</name>
    <dbReference type="NCBI Taxonomy" id="1303692"/>
    <lineage>
        <taxon>Bacteria</taxon>
        <taxon>Bacillati</taxon>
        <taxon>Actinomycetota</taxon>
        <taxon>Actinomycetes</taxon>
        <taxon>Kitasatosporales</taxon>
        <taxon>Streptomycetaceae</taxon>
        <taxon>Streptomyces</taxon>
    </lineage>
</organism>
<dbReference type="HOGENOM" id="CLU_2318878_0_0_11"/>
<evidence type="ECO:0000256" key="1">
    <source>
        <dbReference type="SAM" id="Phobius"/>
    </source>
</evidence>
<dbReference type="Proteomes" id="UP000013304">
    <property type="component" value="Chromosome"/>
</dbReference>
<evidence type="ECO:0000313" key="3">
    <source>
        <dbReference type="Proteomes" id="UP000013304"/>
    </source>
</evidence>
<gene>
    <name evidence="2" type="ORF">SFUL_5531</name>
</gene>
<dbReference type="PATRIC" id="fig|1303692.3.peg.5556"/>
<protein>
    <submittedName>
        <fullName evidence="2">Uncharacterized protein</fullName>
    </submittedName>
</protein>
<feature type="transmembrane region" description="Helical" evidence="1">
    <location>
        <begin position="12"/>
        <end position="30"/>
    </location>
</feature>
<name>N0CZN3_STRMI</name>
<keyword evidence="1" id="KW-0472">Membrane</keyword>
<dbReference type="KEGG" id="sfi:SFUL_5531"/>
<dbReference type="RefSeq" id="WP_015611722.1">
    <property type="nucleotide sequence ID" value="NC_021177.1"/>
</dbReference>
<accession>N0CZN3</accession>
<keyword evidence="1" id="KW-0812">Transmembrane</keyword>
<reference evidence="2 3" key="1">
    <citation type="submission" date="2013-04" db="EMBL/GenBank/DDBJ databases">
        <title>Complete genome sequence of Streptomyces fulvissimus.</title>
        <authorList>
            <person name="Myronovskyi M."/>
            <person name="Tokovenko B."/>
            <person name="Manderscheid N."/>
            <person name="Petzke L."/>
            <person name="Luzhetskyy A."/>
        </authorList>
    </citation>
    <scope>NUCLEOTIDE SEQUENCE [LARGE SCALE GENOMIC DNA]</scope>
    <source>
        <strain evidence="2 3">DSM 40593</strain>
    </source>
</reference>
<keyword evidence="1" id="KW-1133">Transmembrane helix</keyword>
<evidence type="ECO:0000313" key="2">
    <source>
        <dbReference type="EMBL" id="AGK80419.1"/>
    </source>
</evidence>
<proteinExistence type="predicted"/>
<sequence>MSTRDTLHAERRLFAITGLGALAYVGIWPAPTAADTDRTENTIVDAAYPGMSKRAFAYVLRQLADRIDHQADTNDEAPLDVDHLAEADARNTMAAEAGR</sequence>